<sequence length="108" mass="11874">GESREPSESQQFIRVEEQAETDRHTNQWHKQGTRPKGTQDIRLSQVSSIAVVASSTKDMAMTRLAKTGVVLPPIQLEDRFEALMNVGEESPNVTEPGLCQPAANIATD</sequence>
<reference evidence="2 3" key="1">
    <citation type="submission" date="2024-05" db="EMBL/GenBank/DDBJ databases">
        <title>Genome sequencing and assembly of Indian major carp, Cirrhinus mrigala (Hamilton, 1822).</title>
        <authorList>
            <person name="Mohindra V."/>
            <person name="Chowdhury L.M."/>
            <person name="Lal K."/>
            <person name="Jena J.K."/>
        </authorList>
    </citation>
    <scope>NUCLEOTIDE SEQUENCE [LARGE SCALE GENOMIC DNA]</scope>
    <source>
        <strain evidence="2">CM1030</strain>
        <tissue evidence="2">Blood</tissue>
    </source>
</reference>
<protein>
    <submittedName>
        <fullName evidence="2">Uncharacterized protein</fullName>
    </submittedName>
</protein>
<proteinExistence type="predicted"/>
<dbReference type="EMBL" id="JAMKFB020000080">
    <property type="protein sequence ID" value="KAL0153718.1"/>
    <property type="molecule type" value="Genomic_DNA"/>
</dbReference>
<name>A0ABD0MWU1_CIRMR</name>
<organism evidence="2 3">
    <name type="scientific">Cirrhinus mrigala</name>
    <name type="common">Mrigala</name>
    <dbReference type="NCBI Taxonomy" id="683832"/>
    <lineage>
        <taxon>Eukaryota</taxon>
        <taxon>Metazoa</taxon>
        <taxon>Chordata</taxon>
        <taxon>Craniata</taxon>
        <taxon>Vertebrata</taxon>
        <taxon>Euteleostomi</taxon>
        <taxon>Actinopterygii</taxon>
        <taxon>Neopterygii</taxon>
        <taxon>Teleostei</taxon>
        <taxon>Ostariophysi</taxon>
        <taxon>Cypriniformes</taxon>
        <taxon>Cyprinidae</taxon>
        <taxon>Labeoninae</taxon>
        <taxon>Labeonini</taxon>
        <taxon>Cirrhinus</taxon>
    </lineage>
</organism>
<keyword evidence="3" id="KW-1185">Reference proteome</keyword>
<feature type="region of interest" description="Disordered" evidence="1">
    <location>
        <begin position="89"/>
        <end position="108"/>
    </location>
</feature>
<evidence type="ECO:0000313" key="2">
    <source>
        <dbReference type="EMBL" id="KAL0153718.1"/>
    </source>
</evidence>
<comment type="caution">
    <text evidence="2">The sequence shown here is derived from an EMBL/GenBank/DDBJ whole genome shotgun (WGS) entry which is preliminary data.</text>
</comment>
<gene>
    <name evidence="2" type="ORF">M9458_050996</name>
</gene>
<dbReference type="AlphaFoldDB" id="A0ABD0MWU1"/>
<feature type="compositionally biased region" description="Basic and acidic residues" evidence="1">
    <location>
        <begin position="14"/>
        <end position="25"/>
    </location>
</feature>
<evidence type="ECO:0000256" key="1">
    <source>
        <dbReference type="SAM" id="MobiDB-lite"/>
    </source>
</evidence>
<feature type="non-terminal residue" evidence="2">
    <location>
        <position position="1"/>
    </location>
</feature>
<feature type="region of interest" description="Disordered" evidence="1">
    <location>
        <begin position="1"/>
        <end position="39"/>
    </location>
</feature>
<evidence type="ECO:0000313" key="3">
    <source>
        <dbReference type="Proteomes" id="UP001529510"/>
    </source>
</evidence>
<dbReference type="Proteomes" id="UP001529510">
    <property type="component" value="Unassembled WGS sequence"/>
</dbReference>
<feature type="non-terminal residue" evidence="2">
    <location>
        <position position="108"/>
    </location>
</feature>
<accession>A0ABD0MWU1</accession>